<reference evidence="2" key="1">
    <citation type="journal article" date="2014" name="Front. Microbiol.">
        <title>High frequency of phylogenetically diverse reductive dehalogenase-homologous genes in deep subseafloor sedimentary metagenomes.</title>
        <authorList>
            <person name="Kawai M."/>
            <person name="Futagami T."/>
            <person name="Toyoda A."/>
            <person name="Takaki Y."/>
            <person name="Nishi S."/>
            <person name="Hori S."/>
            <person name="Arai W."/>
            <person name="Tsubouchi T."/>
            <person name="Morono Y."/>
            <person name="Uchiyama I."/>
            <person name="Ito T."/>
            <person name="Fujiyama A."/>
            <person name="Inagaki F."/>
            <person name="Takami H."/>
        </authorList>
    </citation>
    <scope>NUCLEOTIDE SEQUENCE</scope>
    <source>
        <strain evidence="2">Expedition CK06-06</strain>
    </source>
</reference>
<dbReference type="SMART" id="SM00849">
    <property type="entry name" value="Lactamase_B"/>
    <property type="match status" value="1"/>
</dbReference>
<organism evidence="2">
    <name type="scientific">marine sediment metagenome</name>
    <dbReference type="NCBI Taxonomy" id="412755"/>
    <lineage>
        <taxon>unclassified sequences</taxon>
        <taxon>metagenomes</taxon>
        <taxon>ecological metagenomes</taxon>
    </lineage>
</organism>
<sequence>MGFINSEGKFNDNSYLIDGQLFKMSGLMAVYIIENKGIRMMIDTSSEIAVRKIVKKLKEFGLFPIHKLLLTHSHFDHIQGVDKLKKLMGDFEVLASENAIDDLKNPERISEPFKVTVKPIENVTPLKEGAIIDLNGLGLEIINVFGHTMDSIAIFDKKNKNIFLGETF</sequence>
<dbReference type="InterPro" id="IPR001279">
    <property type="entry name" value="Metallo-B-lactamas"/>
</dbReference>
<name>X1G3G1_9ZZZZ</name>
<dbReference type="PANTHER" id="PTHR42951">
    <property type="entry name" value="METALLO-BETA-LACTAMASE DOMAIN-CONTAINING"/>
    <property type="match status" value="1"/>
</dbReference>
<feature type="domain" description="Metallo-beta-lactamase" evidence="1">
    <location>
        <begin position="27"/>
        <end position="167"/>
    </location>
</feature>
<comment type="caution">
    <text evidence="2">The sequence shown here is derived from an EMBL/GenBank/DDBJ whole genome shotgun (WGS) entry which is preliminary data.</text>
</comment>
<dbReference type="Pfam" id="PF00753">
    <property type="entry name" value="Lactamase_B"/>
    <property type="match status" value="1"/>
</dbReference>
<protein>
    <recommendedName>
        <fullName evidence="1">Metallo-beta-lactamase domain-containing protein</fullName>
    </recommendedName>
</protein>
<accession>X1G3G1</accession>
<evidence type="ECO:0000313" key="2">
    <source>
        <dbReference type="EMBL" id="GAH27543.1"/>
    </source>
</evidence>
<dbReference type="InterPro" id="IPR036866">
    <property type="entry name" value="RibonucZ/Hydroxyglut_hydro"/>
</dbReference>
<dbReference type="InterPro" id="IPR050855">
    <property type="entry name" value="NDM-1-like"/>
</dbReference>
<dbReference type="AlphaFoldDB" id="X1G3G1"/>
<proteinExistence type="predicted"/>
<dbReference type="Gene3D" id="3.60.15.10">
    <property type="entry name" value="Ribonuclease Z/Hydroxyacylglutathione hydrolase-like"/>
    <property type="match status" value="1"/>
</dbReference>
<evidence type="ECO:0000259" key="1">
    <source>
        <dbReference type="SMART" id="SM00849"/>
    </source>
</evidence>
<dbReference type="EMBL" id="BARU01003796">
    <property type="protein sequence ID" value="GAH27543.1"/>
    <property type="molecule type" value="Genomic_DNA"/>
</dbReference>
<gene>
    <name evidence="2" type="ORF">S03H2_07989</name>
</gene>
<dbReference type="CDD" id="cd06262">
    <property type="entry name" value="metallo-hydrolase-like_MBL-fold"/>
    <property type="match status" value="1"/>
</dbReference>
<dbReference type="PANTHER" id="PTHR42951:SF4">
    <property type="entry name" value="ACYL-COENZYME A THIOESTERASE MBLAC2"/>
    <property type="match status" value="1"/>
</dbReference>
<dbReference type="SUPFAM" id="SSF56281">
    <property type="entry name" value="Metallo-hydrolase/oxidoreductase"/>
    <property type="match status" value="1"/>
</dbReference>